<feature type="region of interest" description="Disordered" evidence="1">
    <location>
        <begin position="24"/>
        <end position="46"/>
    </location>
</feature>
<accession>A0A840ANG6</accession>
<reference evidence="3 4" key="1">
    <citation type="submission" date="2020-08" db="EMBL/GenBank/DDBJ databases">
        <title>Genomic Encyclopedia of Type Strains, Phase IV (KMG-IV): sequencing the most valuable type-strain genomes for metagenomic binning, comparative biology and taxonomic classification.</title>
        <authorList>
            <person name="Goeker M."/>
        </authorList>
    </citation>
    <scope>NUCLEOTIDE SEQUENCE [LARGE SCALE GENOMIC DNA]</scope>
    <source>
        <strain evidence="3 4">DSM 25966</strain>
    </source>
</reference>
<keyword evidence="2" id="KW-0732">Signal</keyword>
<dbReference type="InterPro" id="IPR006311">
    <property type="entry name" value="TAT_signal"/>
</dbReference>
<feature type="region of interest" description="Disordered" evidence="1">
    <location>
        <begin position="298"/>
        <end position="409"/>
    </location>
</feature>
<dbReference type="RefSeq" id="WP_183398463.1">
    <property type="nucleotide sequence ID" value="NZ_JACIDS010000002.1"/>
</dbReference>
<protein>
    <recommendedName>
        <fullName evidence="5">DUF5666 domain-containing protein</fullName>
    </recommendedName>
</protein>
<proteinExistence type="predicted"/>
<feature type="compositionally biased region" description="Gly residues" evidence="1">
    <location>
        <begin position="345"/>
        <end position="381"/>
    </location>
</feature>
<comment type="caution">
    <text evidence="3">The sequence shown here is derived from an EMBL/GenBank/DDBJ whole genome shotgun (WGS) entry which is preliminary data.</text>
</comment>
<gene>
    <name evidence="3" type="ORF">GGR25_001887</name>
</gene>
<name>A0A840ANG6_9HYPH</name>
<dbReference type="EMBL" id="JACIDS010000002">
    <property type="protein sequence ID" value="MBB3930848.1"/>
    <property type="molecule type" value="Genomic_DNA"/>
</dbReference>
<evidence type="ECO:0000256" key="1">
    <source>
        <dbReference type="SAM" id="MobiDB-lite"/>
    </source>
</evidence>
<feature type="compositionally biased region" description="Polar residues" evidence="1">
    <location>
        <begin position="400"/>
        <end position="409"/>
    </location>
</feature>
<evidence type="ECO:0000313" key="3">
    <source>
        <dbReference type="EMBL" id="MBB3930848.1"/>
    </source>
</evidence>
<sequence length="409" mass="41756">MTGRISRRHLLTLLAGVAGAATVSAGAEEQKPSDRGIGGTGITSEPDAGAGGRIGFIGTIRRFGSIYVNDARISYPSDVAVWINGEKRSATALAIGQVARTVARRDGKDRLVTDRIDVLSEVIGPVSGIEEHAVTVLGQRVLLGDTVAPPSWQVGTRIAVFGLRTASGEIVATHVAPAGDSPDQIVGTPRMQGWTLRIGDLPLLGIGEQYEGWRVIVRGAASGRGFKVNRVSLDAPFEGRDVARISLETYVEHSGATFRTGAGFEFRDAELGQRLTPHENLRAVLNVEVGRTGELRLDGMRFEGPDGRLDGQGLRFGSGPGSSPPGGVSPPSGQPSIDGNMRGAVGLGSGPGGPAGGRDGPGPGGGHSPGGVGRGAIGGALGAAVAGSRGQDSDGGRPSKPSSPDSGPR</sequence>
<feature type="signal peptide" evidence="2">
    <location>
        <begin position="1"/>
        <end position="20"/>
    </location>
</feature>
<evidence type="ECO:0008006" key="5">
    <source>
        <dbReference type="Google" id="ProtNLM"/>
    </source>
</evidence>
<evidence type="ECO:0000256" key="2">
    <source>
        <dbReference type="SAM" id="SignalP"/>
    </source>
</evidence>
<evidence type="ECO:0000313" key="4">
    <source>
        <dbReference type="Proteomes" id="UP000553963"/>
    </source>
</evidence>
<dbReference type="AlphaFoldDB" id="A0A840ANG6"/>
<feature type="compositionally biased region" description="Basic and acidic residues" evidence="1">
    <location>
        <begin position="298"/>
        <end position="309"/>
    </location>
</feature>
<organism evidence="3 4">
    <name type="scientific">Kaistia hirudinis</name>
    <dbReference type="NCBI Taxonomy" id="1293440"/>
    <lineage>
        <taxon>Bacteria</taxon>
        <taxon>Pseudomonadati</taxon>
        <taxon>Pseudomonadota</taxon>
        <taxon>Alphaproteobacteria</taxon>
        <taxon>Hyphomicrobiales</taxon>
        <taxon>Kaistiaceae</taxon>
        <taxon>Kaistia</taxon>
    </lineage>
</organism>
<dbReference type="Proteomes" id="UP000553963">
    <property type="component" value="Unassembled WGS sequence"/>
</dbReference>
<feature type="compositionally biased region" description="Low complexity" evidence="1">
    <location>
        <begin position="325"/>
        <end position="336"/>
    </location>
</feature>
<dbReference type="PROSITE" id="PS51318">
    <property type="entry name" value="TAT"/>
    <property type="match status" value="1"/>
</dbReference>
<feature type="chain" id="PRO_5032985916" description="DUF5666 domain-containing protein" evidence="2">
    <location>
        <begin position="21"/>
        <end position="409"/>
    </location>
</feature>
<keyword evidence="4" id="KW-1185">Reference proteome</keyword>